<dbReference type="SUPFAM" id="SSF53756">
    <property type="entry name" value="UDP-Glycosyltransferase/glycogen phosphorylase"/>
    <property type="match status" value="2"/>
</dbReference>
<comment type="caution">
    <text evidence="3">The sequence shown here is derived from an EMBL/GenBank/DDBJ whole genome shotgun (WGS) entry which is preliminary data.</text>
</comment>
<evidence type="ECO:0000256" key="2">
    <source>
        <dbReference type="ARBA" id="ARBA00022679"/>
    </source>
</evidence>
<dbReference type="PANTHER" id="PTHR48049:SF91">
    <property type="entry name" value="UDP-GLYCOSYLTRANSFERASE 79B7-RELATED"/>
    <property type="match status" value="1"/>
</dbReference>
<dbReference type="InterPro" id="IPR050481">
    <property type="entry name" value="UDP-glycosyltransf_plant"/>
</dbReference>
<accession>A0AAP0E9D8</accession>
<gene>
    <name evidence="3" type="ORF">Scep_028156</name>
</gene>
<reference evidence="3 4" key="1">
    <citation type="submission" date="2024-01" db="EMBL/GenBank/DDBJ databases">
        <title>Genome assemblies of Stephania.</title>
        <authorList>
            <person name="Yang L."/>
        </authorList>
    </citation>
    <scope>NUCLEOTIDE SEQUENCE [LARGE SCALE GENOMIC DNA]</scope>
    <source>
        <strain evidence="3">JXDWG</strain>
        <tissue evidence="3">Leaf</tissue>
    </source>
</reference>
<organism evidence="3 4">
    <name type="scientific">Stephania cephalantha</name>
    <dbReference type="NCBI Taxonomy" id="152367"/>
    <lineage>
        <taxon>Eukaryota</taxon>
        <taxon>Viridiplantae</taxon>
        <taxon>Streptophyta</taxon>
        <taxon>Embryophyta</taxon>
        <taxon>Tracheophyta</taxon>
        <taxon>Spermatophyta</taxon>
        <taxon>Magnoliopsida</taxon>
        <taxon>Ranunculales</taxon>
        <taxon>Menispermaceae</taxon>
        <taxon>Menispermoideae</taxon>
        <taxon>Cissampelideae</taxon>
        <taxon>Stephania</taxon>
    </lineage>
</organism>
<dbReference type="PANTHER" id="PTHR48049">
    <property type="entry name" value="GLYCOSYLTRANSFERASE"/>
    <property type="match status" value="1"/>
</dbReference>
<dbReference type="InterPro" id="IPR002213">
    <property type="entry name" value="UDP_glucos_trans"/>
</dbReference>
<dbReference type="Proteomes" id="UP001419268">
    <property type="component" value="Unassembled WGS sequence"/>
</dbReference>
<sequence>MFPWFAMGHMISFLRFSNELAAKGHHVSFIVPTKIQFKLKQHNLLPHLISFVPLDVPHVDGLPIGSETMSDVPYLKTNILVVAMDFLEPQLQLPSPLLIPSSSSTISPSTSRKSLVNSAPIGAETIDEALPDGFKEKVKSRGVVHGGWIQQRVILGHGSVWCFVSHCRYRSMWEGLVLSEVQMVVLPQIPDQFLNAQLLSREFRVGVEMERKEEDGWFSRDSVEQ</sequence>
<dbReference type="Gene3D" id="3.40.50.2000">
    <property type="entry name" value="Glycogen Phosphorylase B"/>
    <property type="match status" value="2"/>
</dbReference>
<proteinExistence type="inferred from homology"/>
<comment type="similarity">
    <text evidence="1">Belongs to the UDP-glycosyltransferase family.</text>
</comment>
<keyword evidence="2" id="KW-0808">Transferase</keyword>
<evidence type="ECO:0000256" key="1">
    <source>
        <dbReference type="ARBA" id="ARBA00009995"/>
    </source>
</evidence>
<name>A0AAP0E9D8_9MAGN</name>
<protein>
    <submittedName>
        <fullName evidence="3">Uncharacterized protein</fullName>
    </submittedName>
</protein>
<evidence type="ECO:0000313" key="3">
    <source>
        <dbReference type="EMBL" id="KAK9089074.1"/>
    </source>
</evidence>
<dbReference type="GO" id="GO:0035251">
    <property type="term" value="F:UDP-glucosyltransferase activity"/>
    <property type="evidence" value="ECO:0007669"/>
    <property type="project" value="InterPro"/>
</dbReference>
<evidence type="ECO:0000313" key="4">
    <source>
        <dbReference type="Proteomes" id="UP001419268"/>
    </source>
</evidence>
<keyword evidence="4" id="KW-1185">Reference proteome</keyword>
<dbReference type="EMBL" id="JBBNAG010000012">
    <property type="protein sequence ID" value="KAK9089074.1"/>
    <property type="molecule type" value="Genomic_DNA"/>
</dbReference>
<dbReference type="AlphaFoldDB" id="A0AAP0E9D8"/>
<dbReference type="Pfam" id="PF00201">
    <property type="entry name" value="UDPGT"/>
    <property type="match status" value="1"/>
</dbReference>